<evidence type="ECO:0000256" key="1">
    <source>
        <dbReference type="SAM" id="MobiDB-lite"/>
    </source>
</evidence>
<sequence>MRGGTSCSKWLAASQGNMQDATTPTRCQAARLELMQGATASHTWMAACFGCMCGDTSCLVDPPRASTCQAACLTSMHGDTSTSVNTHMVRQFPPRSEPMQRATSSFSVRWPDFGPSG</sequence>
<comment type="caution">
    <text evidence="3">The sequence shown here is derived from an EMBL/GenBank/DDBJ whole genome shotgun (WGS) entry which is preliminary data.</text>
</comment>
<accession>A0A8S9M379</accession>
<evidence type="ECO:0000313" key="2">
    <source>
        <dbReference type="EMBL" id="KAF2554140.1"/>
    </source>
</evidence>
<dbReference type="Proteomes" id="UP000712281">
    <property type="component" value="Unassembled WGS sequence"/>
</dbReference>
<protein>
    <submittedName>
        <fullName evidence="3">Uncharacterized protein</fullName>
    </submittedName>
</protein>
<dbReference type="AlphaFoldDB" id="A0A8S9M379"/>
<name>A0A8S9M379_BRACR</name>
<gene>
    <name evidence="2" type="ORF">F2Q68_00033597</name>
    <name evidence="3" type="ORF">F2Q70_00011309</name>
</gene>
<dbReference type="EMBL" id="QGKY02000089">
    <property type="protein sequence ID" value="KAF2611816.1"/>
    <property type="molecule type" value="Genomic_DNA"/>
</dbReference>
<feature type="region of interest" description="Disordered" evidence="1">
    <location>
        <begin position="93"/>
        <end position="117"/>
    </location>
</feature>
<reference evidence="3" key="1">
    <citation type="submission" date="2019-12" db="EMBL/GenBank/DDBJ databases">
        <title>Genome sequencing and annotation of Brassica cretica.</title>
        <authorList>
            <person name="Studholme D.J."/>
            <person name="Sarris P.F."/>
        </authorList>
    </citation>
    <scope>NUCLEOTIDE SEQUENCE</scope>
    <source>
        <strain evidence="2">PFS-001/15</strain>
        <strain evidence="3">PFS-102/07</strain>
        <tissue evidence="3">Leaf</tissue>
    </source>
</reference>
<organism evidence="3">
    <name type="scientific">Brassica cretica</name>
    <name type="common">Mustard</name>
    <dbReference type="NCBI Taxonomy" id="69181"/>
    <lineage>
        <taxon>Eukaryota</taxon>
        <taxon>Viridiplantae</taxon>
        <taxon>Streptophyta</taxon>
        <taxon>Embryophyta</taxon>
        <taxon>Tracheophyta</taxon>
        <taxon>Spermatophyta</taxon>
        <taxon>Magnoliopsida</taxon>
        <taxon>eudicotyledons</taxon>
        <taxon>Gunneridae</taxon>
        <taxon>Pentapetalae</taxon>
        <taxon>rosids</taxon>
        <taxon>malvids</taxon>
        <taxon>Brassicales</taxon>
        <taxon>Brassicaceae</taxon>
        <taxon>Brassiceae</taxon>
        <taxon>Brassica</taxon>
    </lineage>
</organism>
<dbReference type="EMBL" id="QGKW02001988">
    <property type="protein sequence ID" value="KAF2554140.1"/>
    <property type="molecule type" value="Genomic_DNA"/>
</dbReference>
<proteinExistence type="predicted"/>
<evidence type="ECO:0000313" key="3">
    <source>
        <dbReference type="EMBL" id="KAF2611816.1"/>
    </source>
</evidence>